<keyword evidence="5" id="KW-1185">Reference proteome</keyword>
<dbReference type="RefSeq" id="WP_345210514.1">
    <property type="nucleotide sequence ID" value="NZ_BAABFT010000003.1"/>
</dbReference>
<keyword evidence="1 2" id="KW-0597">Phosphoprotein</keyword>
<comment type="caution">
    <text evidence="4">The sequence shown here is derived from an EMBL/GenBank/DDBJ whole genome shotgun (WGS) entry which is preliminary data.</text>
</comment>
<dbReference type="InterPro" id="IPR050595">
    <property type="entry name" value="Bact_response_regulator"/>
</dbReference>
<dbReference type="Pfam" id="PF00072">
    <property type="entry name" value="Response_reg"/>
    <property type="match status" value="1"/>
</dbReference>
<proteinExistence type="predicted"/>
<organism evidence="4 5">
    <name type="scientific">Mucilaginibacter gynuensis</name>
    <dbReference type="NCBI Taxonomy" id="1302236"/>
    <lineage>
        <taxon>Bacteria</taxon>
        <taxon>Pseudomonadati</taxon>
        <taxon>Bacteroidota</taxon>
        <taxon>Sphingobacteriia</taxon>
        <taxon>Sphingobacteriales</taxon>
        <taxon>Sphingobacteriaceae</taxon>
        <taxon>Mucilaginibacter</taxon>
    </lineage>
</organism>
<dbReference type="SUPFAM" id="SSF52172">
    <property type="entry name" value="CheY-like"/>
    <property type="match status" value="1"/>
</dbReference>
<dbReference type="PROSITE" id="PS50110">
    <property type="entry name" value="RESPONSE_REGULATORY"/>
    <property type="match status" value="1"/>
</dbReference>
<dbReference type="SMART" id="SM00448">
    <property type="entry name" value="REC"/>
    <property type="match status" value="1"/>
</dbReference>
<dbReference type="EMBL" id="BAABFT010000003">
    <property type="protein sequence ID" value="GAA4318131.1"/>
    <property type="molecule type" value="Genomic_DNA"/>
</dbReference>
<evidence type="ECO:0000313" key="4">
    <source>
        <dbReference type="EMBL" id="GAA4318131.1"/>
    </source>
</evidence>
<dbReference type="Proteomes" id="UP001500582">
    <property type="component" value="Unassembled WGS sequence"/>
</dbReference>
<feature type="domain" description="Response regulatory" evidence="3">
    <location>
        <begin position="7"/>
        <end position="121"/>
    </location>
</feature>
<dbReference type="PANTHER" id="PTHR44591">
    <property type="entry name" value="STRESS RESPONSE REGULATOR PROTEIN 1"/>
    <property type="match status" value="1"/>
</dbReference>
<sequence>METMNQRILIVEDEFIVANDLRLKLGRRGYDICGIASSVETAREMVETLRPAWVLLDIYLQDEMLGIDLATLLTEKNIGFIYISANMNTSVLESAQATRPNGFLSKPFRERDLLALLNSAIRNKNWN</sequence>
<evidence type="ECO:0000256" key="2">
    <source>
        <dbReference type="PROSITE-ProRule" id="PRU00169"/>
    </source>
</evidence>
<gene>
    <name evidence="4" type="ORF">GCM10023149_16080</name>
</gene>
<name>A0ABP8G663_9SPHI</name>
<reference evidence="5" key="1">
    <citation type="journal article" date="2019" name="Int. J. Syst. Evol. Microbiol.">
        <title>The Global Catalogue of Microorganisms (GCM) 10K type strain sequencing project: providing services to taxonomists for standard genome sequencing and annotation.</title>
        <authorList>
            <consortium name="The Broad Institute Genomics Platform"/>
            <consortium name="The Broad Institute Genome Sequencing Center for Infectious Disease"/>
            <person name="Wu L."/>
            <person name="Ma J."/>
        </authorList>
    </citation>
    <scope>NUCLEOTIDE SEQUENCE [LARGE SCALE GENOMIC DNA]</scope>
    <source>
        <strain evidence="5">JCM 17705</strain>
    </source>
</reference>
<evidence type="ECO:0000259" key="3">
    <source>
        <dbReference type="PROSITE" id="PS50110"/>
    </source>
</evidence>
<evidence type="ECO:0000256" key="1">
    <source>
        <dbReference type="ARBA" id="ARBA00022553"/>
    </source>
</evidence>
<dbReference type="Gene3D" id="3.40.50.2300">
    <property type="match status" value="1"/>
</dbReference>
<feature type="modified residue" description="4-aspartylphosphate" evidence="2">
    <location>
        <position position="57"/>
    </location>
</feature>
<dbReference type="InterPro" id="IPR011006">
    <property type="entry name" value="CheY-like_superfamily"/>
</dbReference>
<protein>
    <recommendedName>
        <fullName evidence="3">Response regulatory domain-containing protein</fullName>
    </recommendedName>
</protein>
<accession>A0ABP8G663</accession>
<evidence type="ECO:0000313" key="5">
    <source>
        <dbReference type="Proteomes" id="UP001500582"/>
    </source>
</evidence>
<dbReference type="InterPro" id="IPR001789">
    <property type="entry name" value="Sig_transdc_resp-reg_receiver"/>
</dbReference>
<dbReference type="PANTHER" id="PTHR44591:SF3">
    <property type="entry name" value="RESPONSE REGULATORY DOMAIN-CONTAINING PROTEIN"/>
    <property type="match status" value="1"/>
</dbReference>